<reference evidence="8" key="1">
    <citation type="submission" date="2014-01" db="EMBL/GenBank/DDBJ databases">
        <title>Draft genome sequence of highly nematicidal Bacillus thuringiensis DB27.</title>
        <authorList>
            <person name="Iatsenko I."/>
            <person name="Pickard D."/>
            <person name="Corton C."/>
            <person name="Dougan G."/>
            <person name="Sommer R.J."/>
        </authorList>
    </citation>
    <scope>NUCLEOTIDE SEQUENCE [LARGE SCALE GENOMIC DNA]</scope>
    <source>
        <strain evidence="8">DB27</strain>
    </source>
</reference>
<dbReference type="EMBL" id="HG810017">
    <property type="protein sequence ID" value="CDN36082.1"/>
    <property type="molecule type" value="Genomic_DNA"/>
</dbReference>
<dbReference type="GO" id="GO:0005886">
    <property type="term" value="C:plasma membrane"/>
    <property type="evidence" value="ECO:0007669"/>
    <property type="project" value="UniProtKB-SubCell"/>
</dbReference>
<evidence type="ECO:0000313" key="8">
    <source>
        <dbReference type="EMBL" id="CDN36082.1"/>
    </source>
</evidence>
<dbReference type="PANTHER" id="PTHR43266:SF8">
    <property type="entry name" value="MACROLIDE-EFFLUX PROTEIN"/>
    <property type="match status" value="1"/>
</dbReference>
<evidence type="ECO:0000256" key="7">
    <source>
        <dbReference type="SAM" id="Phobius"/>
    </source>
</evidence>
<dbReference type="InterPro" id="IPR036259">
    <property type="entry name" value="MFS_trans_sf"/>
</dbReference>
<keyword evidence="2" id="KW-0813">Transport</keyword>
<dbReference type="Gene3D" id="1.20.1250.20">
    <property type="entry name" value="MFS general substrate transporter like domains"/>
    <property type="match status" value="1"/>
</dbReference>
<evidence type="ECO:0008006" key="9">
    <source>
        <dbReference type="Google" id="ProtNLM"/>
    </source>
</evidence>
<feature type="transmembrane region" description="Helical" evidence="7">
    <location>
        <begin position="101"/>
        <end position="120"/>
    </location>
</feature>
<keyword evidence="6 7" id="KW-0472">Membrane</keyword>
<dbReference type="SUPFAM" id="SSF103473">
    <property type="entry name" value="MFS general substrate transporter"/>
    <property type="match status" value="1"/>
</dbReference>
<feature type="transmembrane region" description="Helical" evidence="7">
    <location>
        <begin position="70"/>
        <end position="89"/>
    </location>
</feature>
<dbReference type="AlphaFoldDB" id="W8YBQ7"/>
<keyword evidence="4 7" id="KW-0812">Transmembrane</keyword>
<evidence type="ECO:0000256" key="3">
    <source>
        <dbReference type="ARBA" id="ARBA00022475"/>
    </source>
</evidence>
<reference evidence="8" key="2">
    <citation type="submission" date="2014-01" db="EMBL/GenBank/DDBJ databases">
        <authorList>
            <person name="Aslett M."/>
        </authorList>
    </citation>
    <scope>NUCLEOTIDE SEQUENCE [LARGE SCALE GENOMIC DNA]</scope>
    <source>
        <strain evidence="8">DB27</strain>
    </source>
</reference>
<accession>W8YBQ7</accession>
<evidence type="ECO:0000256" key="2">
    <source>
        <dbReference type="ARBA" id="ARBA00022448"/>
    </source>
</evidence>
<evidence type="ECO:0000256" key="5">
    <source>
        <dbReference type="ARBA" id="ARBA00022989"/>
    </source>
</evidence>
<sequence length="143" mass="15255">MVFAKNVAPQKMLIIGMLGQAIGIGIIGYSTNLWVTLTAQLFSGLALPCIQIGINTLIIQNSDTDFIGRVNGILSPLFTGSMVVTMSIAGPLKEMFSLSMMYEGTALLFIIGLLFILPIYNLKPVIAVESEISGKGSAIQNES</sequence>
<feature type="transmembrane region" description="Helical" evidence="7">
    <location>
        <begin position="12"/>
        <end position="31"/>
    </location>
</feature>
<evidence type="ECO:0000256" key="1">
    <source>
        <dbReference type="ARBA" id="ARBA00004651"/>
    </source>
</evidence>
<keyword evidence="5 7" id="KW-1133">Transmembrane helix</keyword>
<organism evidence="8">
    <name type="scientific">Bacillus thuringiensis DB27</name>
    <dbReference type="NCBI Taxonomy" id="1431339"/>
    <lineage>
        <taxon>Bacteria</taxon>
        <taxon>Bacillati</taxon>
        <taxon>Bacillota</taxon>
        <taxon>Bacilli</taxon>
        <taxon>Bacillales</taxon>
        <taxon>Bacillaceae</taxon>
        <taxon>Bacillus</taxon>
        <taxon>Bacillus cereus group</taxon>
    </lineage>
</organism>
<evidence type="ECO:0000256" key="4">
    <source>
        <dbReference type="ARBA" id="ARBA00022692"/>
    </source>
</evidence>
<comment type="subcellular location">
    <subcellularLocation>
        <location evidence="1">Cell membrane</location>
        <topology evidence="1">Multi-pass membrane protein</topology>
    </subcellularLocation>
</comment>
<keyword evidence="3" id="KW-1003">Cell membrane</keyword>
<dbReference type="HOGENOM" id="CLU_1966083_0_0_9"/>
<proteinExistence type="predicted"/>
<protein>
    <recommendedName>
        <fullName evidence="9">Major facilitator superfamily (MFS) profile domain-containing protein</fullName>
    </recommendedName>
</protein>
<feature type="transmembrane region" description="Helical" evidence="7">
    <location>
        <begin position="37"/>
        <end position="58"/>
    </location>
</feature>
<dbReference type="PANTHER" id="PTHR43266">
    <property type="entry name" value="MACROLIDE-EFFLUX PROTEIN"/>
    <property type="match status" value="1"/>
</dbReference>
<gene>
    <name evidence="8" type="ORF">BTDB27_002424</name>
</gene>
<evidence type="ECO:0000256" key="6">
    <source>
        <dbReference type="ARBA" id="ARBA00023136"/>
    </source>
</evidence>
<dbReference type="Proteomes" id="UP000030682">
    <property type="component" value="Unassembled WGS sequence"/>
</dbReference>
<name>W8YBQ7_BACTU</name>